<protein>
    <submittedName>
        <fullName evidence="5">Transcriptional regulator, AraC family</fullName>
    </submittedName>
</protein>
<dbReference type="SUPFAM" id="SSF46689">
    <property type="entry name" value="Homeodomain-like"/>
    <property type="match status" value="1"/>
</dbReference>
<dbReference type="PRINTS" id="PR00032">
    <property type="entry name" value="HTHARAC"/>
</dbReference>
<dbReference type="PANTHER" id="PTHR47894:SF1">
    <property type="entry name" value="HTH-TYPE TRANSCRIPTIONAL REGULATOR VQSM"/>
    <property type="match status" value="1"/>
</dbReference>
<gene>
    <name evidence="5" type="ORF">MNBD_GAMMA25-654</name>
</gene>
<dbReference type="InterPro" id="IPR032687">
    <property type="entry name" value="AraC-type_N"/>
</dbReference>
<proteinExistence type="predicted"/>
<dbReference type="SMART" id="SM00342">
    <property type="entry name" value="HTH_ARAC"/>
    <property type="match status" value="1"/>
</dbReference>
<evidence type="ECO:0000256" key="2">
    <source>
        <dbReference type="ARBA" id="ARBA00023125"/>
    </source>
</evidence>
<dbReference type="GO" id="GO:0003700">
    <property type="term" value="F:DNA-binding transcription factor activity"/>
    <property type="evidence" value="ECO:0007669"/>
    <property type="project" value="InterPro"/>
</dbReference>
<evidence type="ECO:0000259" key="4">
    <source>
        <dbReference type="PROSITE" id="PS01124"/>
    </source>
</evidence>
<dbReference type="GO" id="GO:0005829">
    <property type="term" value="C:cytosol"/>
    <property type="evidence" value="ECO:0007669"/>
    <property type="project" value="TreeGrafter"/>
</dbReference>
<sequence>MFPSTISSYVLLIAKAVEDEGYDSEKLFRSLDMDSAGLSDPNVRYSFASVQNLWVAAAKLTKDDCFGLKAAQQWHPTTLHALGYAWFASDSLKDALERMVRYIRLVSTAAKARLDEDEQGYRFILEYEAKVPNVEPVAAAVEAAMAILVSMCRLSFDSELNPLMVCFKQVEPACSDRLQEYFQSPIYFEQPENGMLFSHAALEMCLPTANAVLAGSNDRLIKEYLARLDKSILSNQVRAHLLELLPSGHFNEERMASLLNVSLRSLQRKLKEEETSFKTLLEDTRCDLAKNYINDSSLSISEITYLLGFSEPSNFTRAFKRWQGMSPSAYREELQQGLA</sequence>
<dbReference type="InterPro" id="IPR009057">
    <property type="entry name" value="Homeodomain-like_sf"/>
</dbReference>
<evidence type="ECO:0000256" key="1">
    <source>
        <dbReference type="ARBA" id="ARBA00023015"/>
    </source>
</evidence>
<dbReference type="AlphaFoldDB" id="A0A3B1BV11"/>
<organism evidence="5">
    <name type="scientific">hydrothermal vent metagenome</name>
    <dbReference type="NCBI Taxonomy" id="652676"/>
    <lineage>
        <taxon>unclassified sequences</taxon>
        <taxon>metagenomes</taxon>
        <taxon>ecological metagenomes</taxon>
    </lineage>
</organism>
<dbReference type="Pfam" id="PF12833">
    <property type="entry name" value="HTH_18"/>
    <property type="match status" value="1"/>
</dbReference>
<evidence type="ECO:0000256" key="3">
    <source>
        <dbReference type="ARBA" id="ARBA00023163"/>
    </source>
</evidence>
<keyword evidence="1" id="KW-0805">Transcription regulation</keyword>
<dbReference type="Pfam" id="PF12625">
    <property type="entry name" value="Arabinose_bd"/>
    <property type="match status" value="1"/>
</dbReference>
<dbReference type="Gene3D" id="1.10.10.60">
    <property type="entry name" value="Homeodomain-like"/>
    <property type="match status" value="1"/>
</dbReference>
<dbReference type="InterPro" id="IPR020449">
    <property type="entry name" value="Tscrpt_reg_AraC-type_HTH"/>
</dbReference>
<reference evidence="5" key="1">
    <citation type="submission" date="2018-06" db="EMBL/GenBank/DDBJ databases">
        <authorList>
            <person name="Zhirakovskaya E."/>
        </authorList>
    </citation>
    <scope>NUCLEOTIDE SEQUENCE</scope>
</reference>
<dbReference type="PROSITE" id="PS01124">
    <property type="entry name" value="HTH_ARAC_FAMILY_2"/>
    <property type="match status" value="1"/>
</dbReference>
<name>A0A3B1BV11_9ZZZZ</name>
<keyword evidence="2" id="KW-0238">DNA-binding</keyword>
<dbReference type="GO" id="GO:0000976">
    <property type="term" value="F:transcription cis-regulatory region binding"/>
    <property type="evidence" value="ECO:0007669"/>
    <property type="project" value="TreeGrafter"/>
</dbReference>
<feature type="domain" description="HTH araC/xylS-type" evidence="4">
    <location>
        <begin position="235"/>
        <end position="333"/>
    </location>
</feature>
<dbReference type="EMBL" id="UOFY01000046">
    <property type="protein sequence ID" value="VAX10185.1"/>
    <property type="molecule type" value="Genomic_DNA"/>
</dbReference>
<dbReference type="PANTHER" id="PTHR47894">
    <property type="entry name" value="HTH-TYPE TRANSCRIPTIONAL REGULATOR GADX"/>
    <property type="match status" value="1"/>
</dbReference>
<dbReference type="InterPro" id="IPR018060">
    <property type="entry name" value="HTH_AraC"/>
</dbReference>
<keyword evidence="3" id="KW-0804">Transcription</keyword>
<evidence type="ECO:0000313" key="5">
    <source>
        <dbReference type="EMBL" id="VAX10185.1"/>
    </source>
</evidence>
<accession>A0A3B1BV11</accession>